<evidence type="ECO:0000256" key="7">
    <source>
        <dbReference type="HAMAP-Rule" id="MF_00203"/>
    </source>
</evidence>
<reference evidence="10 11" key="1">
    <citation type="submission" date="2014-08" db="EMBL/GenBank/DDBJ databases">
        <authorList>
            <person name="Wibberg D."/>
        </authorList>
    </citation>
    <scope>NUCLEOTIDE SEQUENCE [LARGE SCALE GENOMIC DNA]</scope>
    <source>
        <strain evidence="11">ING2-E5B</strain>
    </source>
</reference>
<dbReference type="InterPro" id="IPR035901">
    <property type="entry name" value="GIY-YIG_endonuc_sf"/>
</dbReference>
<evidence type="ECO:0000256" key="4">
    <source>
        <dbReference type="ARBA" id="ARBA00022881"/>
    </source>
</evidence>
<dbReference type="FunFam" id="3.40.1440.10:FF:000001">
    <property type="entry name" value="UvrABC system protein C"/>
    <property type="match status" value="1"/>
</dbReference>
<dbReference type="AlphaFoldDB" id="A0A098C3F3"/>
<dbReference type="Pfam" id="PF01541">
    <property type="entry name" value="GIY-YIG"/>
    <property type="match status" value="1"/>
</dbReference>
<gene>
    <name evidence="7 10" type="primary">uvrC</name>
    <name evidence="10" type="ORF">ING2E5B_2238</name>
</gene>
<dbReference type="Gene3D" id="1.10.150.20">
    <property type="entry name" value="5' to 3' exonuclease, C-terminal subdomain"/>
    <property type="match status" value="1"/>
</dbReference>
<dbReference type="SUPFAM" id="SSF82771">
    <property type="entry name" value="GIY-YIG endonuclease"/>
    <property type="match status" value="1"/>
</dbReference>
<evidence type="ECO:0000313" key="10">
    <source>
        <dbReference type="EMBL" id="CEA16966.1"/>
    </source>
</evidence>
<feature type="domain" description="GIY-YIG" evidence="8">
    <location>
        <begin position="14"/>
        <end position="92"/>
    </location>
</feature>
<dbReference type="Pfam" id="PF22920">
    <property type="entry name" value="UvrC_RNaseH"/>
    <property type="match status" value="1"/>
</dbReference>
<keyword evidence="4 7" id="KW-0267">Excision nuclease</keyword>
<dbReference type="SUPFAM" id="SSF46600">
    <property type="entry name" value="C-terminal UvrC-binding domain of UvrB"/>
    <property type="match status" value="1"/>
</dbReference>
<dbReference type="SMART" id="SM00465">
    <property type="entry name" value="GIYc"/>
    <property type="match status" value="1"/>
</dbReference>
<dbReference type="HAMAP" id="MF_00203">
    <property type="entry name" value="UvrC"/>
    <property type="match status" value="1"/>
</dbReference>
<dbReference type="EMBL" id="LN515532">
    <property type="protein sequence ID" value="CEA16966.1"/>
    <property type="molecule type" value="Genomic_DNA"/>
</dbReference>
<dbReference type="InterPro" id="IPR047296">
    <property type="entry name" value="GIY-YIG_UvrC_Cho"/>
</dbReference>
<name>A0A098C3F3_9BACT</name>
<dbReference type="GO" id="GO:0003677">
    <property type="term" value="F:DNA binding"/>
    <property type="evidence" value="ECO:0007669"/>
    <property type="project" value="UniProtKB-UniRule"/>
</dbReference>
<keyword evidence="6 7" id="KW-0742">SOS response</keyword>
<dbReference type="InterPro" id="IPR038476">
    <property type="entry name" value="UvrC_RNase_H_dom_sf"/>
</dbReference>
<comment type="subunit">
    <text evidence="7">Interacts with UvrB in an incision complex.</text>
</comment>
<dbReference type="GO" id="GO:0009380">
    <property type="term" value="C:excinuclease repair complex"/>
    <property type="evidence" value="ECO:0007669"/>
    <property type="project" value="InterPro"/>
</dbReference>
<dbReference type="GO" id="GO:0006289">
    <property type="term" value="P:nucleotide-excision repair"/>
    <property type="evidence" value="ECO:0007669"/>
    <property type="project" value="UniProtKB-UniRule"/>
</dbReference>
<dbReference type="Pfam" id="PF08459">
    <property type="entry name" value="UvrC_RNaseH_dom"/>
    <property type="match status" value="1"/>
</dbReference>
<evidence type="ECO:0000313" key="11">
    <source>
        <dbReference type="Proteomes" id="UP000032417"/>
    </source>
</evidence>
<dbReference type="InterPro" id="IPR036876">
    <property type="entry name" value="UVR_dom_sf"/>
</dbReference>
<keyword evidence="1 7" id="KW-0963">Cytoplasm</keyword>
<dbReference type="Gene3D" id="3.30.420.340">
    <property type="entry name" value="UvrC, RNAse H endonuclease domain"/>
    <property type="match status" value="1"/>
</dbReference>
<dbReference type="PANTHER" id="PTHR30562:SF1">
    <property type="entry name" value="UVRABC SYSTEM PROTEIN C"/>
    <property type="match status" value="1"/>
</dbReference>
<dbReference type="InterPro" id="IPR001162">
    <property type="entry name" value="UvrC_RNase_H_dom"/>
</dbReference>
<comment type="function">
    <text evidence="7">The UvrABC repair system catalyzes the recognition and processing of DNA lesions. UvrC both incises the 5' and 3' sides of the lesion. The N-terminal half is responsible for the 3' incision and the C-terminal half is responsible for the 5' incision.</text>
</comment>
<dbReference type="PATRIC" id="fig|1562970.3.peg.2212"/>
<dbReference type="PROSITE" id="PS50165">
    <property type="entry name" value="UVRC"/>
    <property type="match status" value="1"/>
</dbReference>
<evidence type="ECO:0000256" key="5">
    <source>
        <dbReference type="ARBA" id="ARBA00023204"/>
    </source>
</evidence>
<dbReference type="CDD" id="cd10434">
    <property type="entry name" value="GIY-YIG_UvrC_Cho"/>
    <property type="match status" value="1"/>
</dbReference>
<dbReference type="InterPro" id="IPR004791">
    <property type="entry name" value="UvrC"/>
</dbReference>
<comment type="subcellular location">
    <subcellularLocation>
        <location evidence="7">Cytoplasm</location>
    </subcellularLocation>
</comment>
<protein>
    <recommendedName>
        <fullName evidence="7">UvrABC system protein C</fullName>
        <shortName evidence="7">Protein UvrC</shortName>
    </recommendedName>
    <alternativeName>
        <fullName evidence="7">Excinuclease ABC subunit C</fullName>
    </alternativeName>
</protein>
<accession>A0A098C3F3</accession>
<keyword evidence="3 7" id="KW-0228">DNA excision</keyword>
<sequence>MNDDIKNTLAVIPNQPGCYQFFDEKGTVIYVGKAKDLKKRVSSYFNKYHDHPKTRILVRNIHKIKYIVVNTEEDTFLLENNLIKELKPRYNVMLKDDKTYPSIVIKNEFFPRVYKTRNIVKDGSKYFGPYTSVLSVNALLEIVRKVYKIRTCRLNLTPENIAANKFKVCLEYHINRCKGPCEGLQSLEDYDKNIEEINEILKGNVSIIEKQVVKRMNELSAEMRYEEAHELKEKLQLIQNFREKSQVVSNINYNLDVFSFEEDENSAFINYLHVVNGGITQAYTFEYKKKLDETPEELLGLGIVEMRQRFGSETKEIIVPFIPDLKLTNVDFVVPQRGDKRKLLLLSEKNVKQYKIDKLKKAEMLNPDQRAMRILTTLQKDLQLKDIPWHIECFDNSNIQGTNPVSACVVFKKAKPSKKDYRHFNIKSVLGPNDYASMREVIERRYSRLLNEGESLPQLIVVDGGKGQLSVAVNSLQKIGLYGKIAVIGIAERLEEIYFPDDPIPLYIDKNSESLKLIQHLRDEAHRFGLTFHRKKRSEAQISSELDTIKGIGTETKKKLLLHFKSIKRLKESEKDEIIRVIGKSKGEIIWVWLNNKGKK</sequence>
<evidence type="ECO:0000256" key="2">
    <source>
        <dbReference type="ARBA" id="ARBA00022763"/>
    </source>
</evidence>
<evidence type="ECO:0000259" key="9">
    <source>
        <dbReference type="PROSITE" id="PS50165"/>
    </source>
</evidence>
<dbReference type="NCBIfam" id="TIGR00194">
    <property type="entry name" value="uvrC"/>
    <property type="match status" value="1"/>
</dbReference>
<comment type="similarity">
    <text evidence="7">Belongs to the UvrC family.</text>
</comment>
<evidence type="ECO:0000256" key="3">
    <source>
        <dbReference type="ARBA" id="ARBA00022769"/>
    </source>
</evidence>
<dbReference type="InterPro" id="IPR000305">
    <property type="entry name" value="GIY-YIG_endonuc"/>
</dbReference>
<evidence type="ECO:0000259" key="8">
    <source>
        <dbReference type="PROSITE" id="PS50164"/>
    </source>
</evidence>
<feature type="domain" description="UvrC family homology region profile" evidence="9">
    <location>
        <begin position="266"/>
        <end position="476"/>
    </location>
</feature>
<keyword evidence="11" id="KW-1185">Reference proteome</keyword>
<evidence type="ECO:0000256" key="6">
    <source>
        <dbReference type="ARBA" id="ARBA00023236"/>
    </source>
</evidence>
<dbReference type="GO" id="GO:0009381">
    <property type="term" value="F:excinuclease ABC activity"/>
    <property type="evidence" value="ECO:0007669"/>
    <property type="project" value="UniProtKB-UniRule"/>
</dbReference>
<dbReference type="Gene3D" id="3.40.1440.10">
    <property type="entry name" value="GIY-YIG endonuclease"/>
    <property type="match status" value="1"/>
</dbReference>
<dbReference type="GO" id="GO:0005737">
    <property type="term" value="C:cytoplasm"/>
    <property type="evidence" value="ECO:0007669"/>
    <property type="project" value="UniProtKB-SubCell"/>
</dbReference>
<proteinExistence type="inferred from homology"/>
<dbReference type="PROSITE" id="PS50164">
    <property type="entry name" value="GIY_YIG"/>
    <property type="match status" value="1"/>
</dbReference>
<dbReference type="KEGG" id="pbt:ING2E5B_2238"/>
<dbReference type="OrthoDB" id="9804933at2"/>
<dbReference type="PANTHER" id="PTHR30562">
    <property type="entry name" value="UVRC/OXIDOREDUCTASE"/>
    <property type="match status" value="1"/>
</dbReference>
<keyword evidence="5 7" id="KW-0234">DNA repair</keyword>
<dbReference type="GO" id="GO:0009432">
    <property type="term" value="P:SOS response"/>
    <property type="evidence" value="ECO:0007669"/>
    <property type="project" value="UniProtKB-UniRule"/>
</dbReference>
<dbReference type="Proteomes" id="UP000032417">
    <property type="component" value="Chromosome 1"/>
</dbReference>
<dbReference type="InterPro" id="IPR010994">
    <property type="entry name" value="RuvA_2-like"/>
</dbReference>
<keyword evidence="2 7" id="KW-0227">DNA damage</keyword>
<dbReference type="SUPFAM" id="SSF47781">
    <property type="entry name" value="RuvA domain 2-like"/>
    <property type="match status" value="1"/>
</dbReference>
<dbReference type="InterPro" id="IPR050066">
    <property type="entry name" value="UvrABC_protein_C"/>
</dbReference>
<dbReference type="HOGENOM" id="CLU_014841_3_2_10"/>
<evidence type="ECO:0000256" key="1">
    <source>
        <dbReference type="ARBA" id="ARBA00022490"/>
    </source>
</evidence>
<dbReference type="STRING" id="1562970.ING2E5B_2238"/>
<organism evidence="10 11">
    <name type="scientific">Fermentimonas caenicola</name>
    <dbReference type="NCBI Taxonomy" id="1562970"/>
    <lineage>
        <taxon>Bacteria</taxon>
        <taxon>Pseudomonadati</taxon>
        <taxon>Bacteroidota</taxon>
        <taxon>Bacteroidia</taxon>
        <taxon>Bacteroidales</taxon>
        <taxon>Dysgonomonadaceae</taxon>
        <taxon>Fermentimonas</taxon>
    </lineage>
</organism>